<dbReference type="HOGENOM" id="CLU_746377_0_0_1"/>
<sequence>MCWAIGSLTPCSQLPAAATATVAAAAVATPGSGDDDDDGKGGDGDEGGDSDGDDEGDEGGNGDIGSRDCSPLSAATAEAAKVATMVATATATTAMTVTTTTTTIATTTTTTTTATTTTTTLALELCHACQVGWLAVGSRQSAVGDRMIGSWRPESWRSEVGGRQSAIGNRQSESGGTNGVPYFDYRHGKKSVDFTLLNDFEVDWTDSTGMRRIIPRADTSKNSIRCTIQRIMRSANPDDKIVFFLNMMGLQVREDSDFQCIIAGDDRRIYGTELRSWFFQARYPSVAVTNVFDACHSGGSLGLHISYDIKGKIVKASNGSRKRVRLSNCQRTECPTIEGLVVHLDENCDPTGAQVPQVWSSRKIKGRIALF</sequence>
<feature type="signal peptide" evidence="2">
    <location>
        <begin position="1"/>
        <end position="19"/>
    </location>
</feature>
<feature type="chain" id="PRO_5002177303" evidence="2">
    <location>
        <begin position="20"/>
        <end position="371"/>
    </location>
</feature>
<evidence type="ECO:0000256" key="2">
    <source>
        <dbReference type="SAM" id="SignalP"/>
    </source>
</evidence>
<feature type="region of interest" description="Disordered" evidence="1">
    <location>
        <begin position="28"/>
        <end position="70"/>
    </location>
</feature>
<evidence type="ECO:0000313" key="3">
    <source>
        <dbReference type="EMBL" id="KIO19206.1"/>
    </source>
</evidence>
<organism evidence="3 4">
    <name type="scientific">Tulasnella calospora MUT 4182</name>
    <dbReference type="NCBI Taxonomy" id="1051891"/>
    <lineage>
        <taxon>Eukaryota</taxon>
        <taxon>Fungi</taxon>
        <taxon>Dikarya</taxon>
        <taxon>Basidiomycota</taxon>
        <taxon>Agaricomycotina</taxon>
        <taxon>Agaricomycetes</taxon>
        <taxon>Cantharellales</taxon>
        <taxon>Tulasnellaceae</taxon>
        <taxon>Tulasnella</taxon>
    </lineage>
</organism>
<dbReference type="OrthoDB" id="3171884at2759"/>
<protein>
    <submittedName>
        <fullName evidence="3">Uncharacterized protein</fullName>
    </submittedName>
</protein>
<reference evidence="3 4" key="1">
    <citation type="submission" date="2014-04" db="EMBL/GenBank/DDBJ databases">
        <authorList>
            <consortium name="DOE Joint Genome Institute"/>
            <person name="Kuo A."/>
            <person name="Girlanda M."/>
            <person name="Perotto S."/>
            <person name="Kohler A."/>
            <person name="Nagy L.G."/>
            <person name="Floudas D."/>
            <person name="Copeland A."/>
            <person name="Barry K.W."/>
            <person name="Cichocki N."/>
            <person name="Veneault-Fourrey C."/>
            <person name="LaButti K."/>
            <person name="Lindquist E.A."/>
            <person name="Lipzen A."/>
            <person name="Lundell T."/>
            <person name="Morin E."/>
            <person name="Murat C."/>
            <person name="Sun H."/>
            <person name="Tunlid A."/>
            <person name="Henrissat B."/>
            <person name="Grigoriev I.V."/>
            <person name="Hibbett D.S."/>
            <person name="Martin F."/>
            <person name="Nordberg H.P."/>
            <person name="Cantor M.N."/>
            <person name="Hua S.X."/>
        </authorList>
    </citation>
    <scope>NUCLEOTIDE SEQUENCE [LARGE SCALE GENOMIC DNA]</scope>
    <source>
        <strain evidence="3 4">MUT 4182</strain>
    </source>
</reference>
<accession>A0A0C3Q641</accession>
<dbReference type="EMBL" id="KN823235">
    <property type="protein sequence ID" value="KIO19206.1"/>
    <property type="molecule type" value="Genomic_DNA"/>
</dbReference>
<dbReference type="Proteomes" id="UP000054248">
    <property type="component" value="Unassembled WGS sequence"/>
</dbReference>
<reference evidence="4" key="2">
    <citation type="submission" date="2015-01" db="EMBL/GenBank/DDBJ databases">
        <title>Evolutionary Origins and Diversification of the Mycorrhizal Mutualists.</title>
        <authorList>
            <consortium name="DOE Joint Genome Institute"/>
            <consortium name="Mycorrhizal Genomics Consortium"/>
            <person name="Kohler A."/>
            <person name="Kuo A."/>
            <person name="Nagy L.G."/>
            <person name="Floudas D."/>
            <person name="Copeland A."/>
            <person name="Barry K.W."/>
            <person name="Cichocki N."/>
            <person name="Veneault-Fourrey C."/>
            <person name="LaButti K."/>
            <person name="Lindquist E.A."/>
            <person name="Lipzen A."/>
            <person name="Lundell T."/>
            <person name="Morin E."/>
            <person name="Murat C."/>
            <person name="Riley R."/>
            <person name="Ohm R."/>
            <person name="Sun H."/>
            <person name="Tunlid A."/>
            <person name="Henrissat B."/>
            <person name="Grigoriev I.V."/>
            <person name="Hibbett D.S."/>
            <person name="Martin F."/>
        </authorList>
    </citation>
    <scope>NUCLEOTIDE SEQUENCE [LARGE SCALE GENOMIC DNA]</scope>
    <source>
        <strain evidence="4">MUT 4182</strain>
    </source>
</reference>
<feature type="compositionally biased region" description="Acidic residues" evidence="1">
    <location>
        <begin position="33"/>
        <end position="60"/>
    </location>
</feature>
<name>A0A0C3Q641_9AGAM</name>
<evidence type="ECO:0000313" key="4">
    <source>
        <dbReference type="Proteomes" id="UP000054248"/>
    </source>
</evidence>
<dbReference type="Gene3D" id="3.40.50.12660">
    <property type="match status" value="1"/>
</dbReference>
<keyword evidence="4" id="KW-1185">Reference proteome</keyword>
<keyword evidence="2" id="KW-0732">Signal</keyword>
<dbReference type="AlphaFoldDB" id="A0A0C3Q641"/>
<evidence type="ECO:0000256" key="1">
    <source>
        <dbReference type="SAM" id="MobiDB-lite"/>
    </source>
</evidence>
<proteinExistence type="predicted"/>
<gene>
    <name evidence="3" type="ORF">M407DRAFT_31159</name>
</gene>